<organism evidence="8 9">
    <name type="scientific">Diploscapter pachys</name>
    <dbReference type="NCBI Taxonomy" id="2018661"/>
    <lineage>
        <taxon>Eukaryota</taxon>
        <taxon>Metazoa</taxon>
        <taxon>Ecdysozoa</taxon>
        <taxon>Nematoda</taxon>
        <taxon>Chromadorea</taxon>
        <taxon>Rhabditida</taxon>
        <taxon>Rhabditina</taxon>
        <taxon>Rhabditomorpha</taxon>
        <taxon>Rhabditoidea</taxon>
        <taxon>Rhabditidae</taxon>
        <taxon>Diploscapter</taxon>
    </lineage>
</organism>
<dbReference type="InterPro" id="IPR029063">
    <property type="entry name" value="SAM-dependent_MTases_sf"/>
</dbReference>
<reference evidence="8 9" key="1">
    <citation type="journal article" date="2017" name="Curr. Biol.">
        <title>Genome architecture and evolution of a unichromosomal asexual nematode.</title>
        <authorList>
            <person name="Fradin H."/>
            <person name="Zegar C."/>
            <person name="Gutwein M."/>
            <person name="Lucas J."/>
            <person name="Kovtun M."/>
            <person name="Corcoran D."/>
            <person name="Baugh L.R."/>
            <person name="Kiontke K."/>
            <person name="Gunsalus K."/>
            <person name="Fitch D.H."/>
            <person name="Piano F."/>
        </authorList>
    </citation>
    <scope>NUCLEOTIDE SEQUENCE [LARGE SCALE GENOMIC DNA]</scope>
    <source>
        <strain evidence="8">PF1309</strain>
    </source>
</reference>
<evidence type="ECO:0000256" key="4">
    <source>
        <dbReference type="ARBA" id="ARBA00022691"/>
    </source>
</evidence>
<dbReference type="CDD" id="cd02440">
    <property type="entry name" value="AdoMet_MTases"/>
    <property type="match status" value="1"/>
</dbReference>
<feature type="binding site" evidence="6">
    <location>
        <position position="192"/>
    </location>
    <ligand>
        <name>S-adenosyl-L-methionine</name>
        <dbReference type="ChEBI" id="CHEBI:59789"/>
    </ligand>
</feature>
<comment type="caution">
    <text evidence="8">The sequence shown here is derived from an EMBL/GenBank/DDBJ whole genome shotgun (WGS) entry which is preliminary data.</text>
</comment>
<evidence type="ECO:0000256" key="2">
    <source>
        <dbReference type="ARBA" id="ARBA00022603"/>
    </source>
</evidence>
<keyword evidence="4 6" id="KW-0949">S-adenosyl-L-methionine</keyword>
<feature type="region of interest" description="Disordered" evidence="7">
    <location>
        <begin position="487"/>
        <end position="508"/>
    </location>
</feature>
<evidence type="ECO:0000313" key="9">
    <source>
        <dbReference type="Proteomes" id="UP000218231"/>
    </source>
</evidence>
<keyword evidence="9" id="KW-1185">Reference proteome</keyword>
<dbReference type="PANTHER" id="PTHR13393:SF0">
    <property type="entry name" value="RNA N6-ADENOSINE-METHYLTRANSFERASE METTL16"/>
    <property type="match status" value="1"/>
</dbReference>
<evidence type="ECO:0000256" key="3">
    <source>
        <dbReference type="ARBA" id="ARBA00022679"/>
    </source>
</evidence>
<keyword evidence="3 5" id="KW-0808">Transferase</keyword>
<dbReference type="EMBL" id="LIAE01008949">
    <property type="protein sequence ID" value="PAV71685.1"/>
    <property type="molecule type" value="Genomic_DNA"/>
</dbReference>
<protein>
    <recommendedName>
        <fullName evidence="5">U6 small nuclear RNA (adenine-(43)-N(6))-methyltransferase</fullName>
        <ecNumber evidence="5">2.1.1.-</ecNumber>
    </recommendedName>
</protein>
<dbReference type="OrthoDB" id="514248at2759"/>
<gene>
    <name evidence="8" type="ORF">WR25_27051</name>
</gene>
<dbReference type="AlphaFoldDB" id="A0A2A2KCK7"/>
<dbReference type="InterPro" id="IPR017182">
    <property type="entry name" value="METTL16/PsiM"/>
</dbReference>
<dbReference type="EC" id="2.1.1.-" evidence="5"/>
<dbReference type="GO" id="GO:0070475">
    <property type="term" value="P:rRNA base methylation"/>
    <property type="evidence" value="ECO:0007669"/>
    <property type="project" value="TreeGrafter"/>
</dbReference>
<keyword evidence="2 5" id="KW-0489">Methyltransferase</keyword>
<accession>A0A2A2KCK7</accession>
<dbReference type="STRING" id="2018661.A0A2A2KCK7"/>
<sequence>MSLNKQMHERNPYKSNPPDFKQLAIEFEEFRKFCTLGPNGKTPFQVTINFQDDDAVRCLSRVLLKRDFNLNVDLPKGSLVPRIPQKINYVLHIDDLIKKNDLESNDKGPIYGIDIGTGASCIYALLGSRLCDWNMLATDADQFAVQVATANVLKNQLANKIRIAHVDASQKAILLDVVKHHEDIKFTFCMCNPPFFESHETSKRFKEQESGVFCNKLMDYDEKRPAPKSATIARSNELQVEGGELAFVNRIIDDSIILQDKILIYTSMLGKKQSVVPLKKRLERLMGVRFAVSTLNQGKTQRWVLAWTFRHDIIVDIEANPTTHSLSTAGMMDPRAWVIDQLARLNMKKSEQHDTLLFDARQITWRSEKQRKDSLRKLFDEPPHKRARMNTVDASCSTDLGEGDGLDSYTDAGNVNIVEAESSEDGRSRVVAIQAYFPVPKDKMFLLRVAVRFPSATNTVDFELVSGPPKYFHQLVQYIRTRLPKNYETNGTSLNGRPKSDKKFRPPHDRYYGNNWRW</sequence>
<name>A0A2A2KCK7_9BILA</name>
<evidence type="ECO:0000313" key="8">
    <source>
        <dbReference type="EMBL" id="PAV71685.1"/>
    </source>
</evidence>
<dbReference type="Gene3D" id="3.40.50.150">
    <property type="entry name" value="Vaccinia Virus protein VP39"/>
    <property type="match status" value="1"/>
</dbReference>
<comment type="similarity">
    <text evidence="1 5">Belongs to the methyltransferase superfamily. METTL16/RlmF family.</text>
</comment>
<proteinExistence type="inferred from homology"/>
<evidence type="ECO:0000256" key="1">
    <source>
        <dbReference type="ARBA" id="ARBA00005878"/>
    </source>
</evidence>
<feature type="compositionally biased region" description="Basic and acidic residues" evidence="7">
    <location>
        <begin position="498"/>
        <end position="508"/>
    </location>
</feature>
<dbReference type="Proteomes" id="UP000218231">
    <property type="component" value="Unassembled WGS sequence"/>
</dbReference>
<feature type="binding site" evidence="6">
    <location>
        <position position="86"/>
    </location>
    <ligand>
        <name>S-adenosyl-L-methionine</name>
        <dbReference type="ChEBI" id="CHEBI:59789"/>
    </ligand>
</feature>
<dbReference type="PANTHER" id="PTHR13393">
    <property type="entry name" value="SAM-DEPENDENT METHYLTRANSFERASE"/>
    <property type="match status" value="1"/>
</dbReference>
<dbReference type="InterPro" id="IPR010286">
    <property type="entry name" value="METTL16/RlmF"/>
</dbReference>
<evidence type="ECO:0000256" key="7">
    <source>
        <dbReference type="SAM" id="MobiDB-lite"/>
    </source>
</evidence>
<dbReference type="PIRSF" id="PIRSF037350">
    <property type="entry name" value="Mtase_ZK1128_prd"/>
    <property type="match status" value="1"/>
</dbReference>
<evidence type="ECO:0000256" key="5">
    <source>
        <dbReference type="PIRNR" id="PIRNR037350"/>
    </source>
</evidence>
<feature type="binding site" evidence="6">
    <location>
        <position position="139"/>
    </location>
    <ligand>
        <name>S-adenosyl-L-methionine</name>
        <dbReference type="ChEBI" id="CHEBI:59789"/>
    </ligand>
</feature>
<dbReference type="GO" id="GO:0005634">
    <property type="term" value="C:nucleus"/>
    <property type="evidence" value="ECO:0007669"/>
    <property type="project" value="TreeGrafter"/>
</dbReference>
<feature type="binding site" evidence="6">
    <location>
        <position position="116"/>
    </location>
    <ligand>
        <name>S-adenosyl-L-methionine</name>
        <dbReference type="ChEBI" id="CHEBI:59789"/>
    </ligand>
</feature>
<dbReference type="GO" id="GO:0008168">
    <property type="term" value="F:methyltransferase activity"/>
    <property type="evidence" value="ECO:0007669"/>
    <property type="project" value="UniProtKB-UniRule"/>
</dbReference>
<dbReference type="SUPFAM" id="SSF53335">
    <property type="entry name" value="S-adenosyl-L-methionine-dependent methyltransferases"/>
    <property type="match status" value="1"/>
</dbReference>
<evidence type="ECO:0000256" key="6">
    <source>
        <dbReference type="PIRSR" id="PIRSR037350-1"/>
    </source>
</evidence>
<dbReference type="Pfam" id="PF05971">
    <property type="entry name" value="Methyltransf_10"/>
    <property type="match status" value="1"/>
</dbReference>